<dbReference type="Proteomes" id="UP000735302">
    <property type="component" value="Unassembled WGS sequence"/>
</dbReference>
<comment type="subcellular location">
    <subcellularLocation>
        <location evidence="1">Membrane</location>
        <topology evidence="1">Multi-pass membrane protein</topology>
    </subcellularLocation>
</comment>
<dbReference type="AlphaFoldDB" id="A0AAV3Z5V5"/>
<feature type="region of interest" description="Disordered" evidence="6">
    <location>
        <begin position="362"/>
        <end position="384"/>
    </location>
</feature>
<dbReference type="Pfam" id="PF10160">
    <property type="entry name" value="Tmemb_40"/>
    <property type="match status" value="1"/>
</dbReference>
<feature type="transmembrane region" description="Helical" evidence="7">
    <location>
        <begin position="234"/>
        <end position="259"/>
    </location>
</feature>
<keyword evidence="3 7" id="KW-0812">Transmembrane</keyword>
<evidence type="ECO:0000256" key="2">
    <source>
        <dbReference type="ARBA" id="ARBA00010125"/>
    </source>
</evidence>
<feature type="transmembrane region" description="Helical" evidence="7">
    <location>
        <begin position="145"/>
        <end position="163"/>
    </location>
</feature>
<dbReference type="GO" id="GO:0004930">
    <property type="term" value="F:G protein-coupled receptor activity"/>
    <property type="evidence" value="ECO:0007669"/>
    <property type="project" value="TreeGrafter"/>
</dbReference>
<keyword evidence="4 7" id="KW-1133">Transmembrane helix</keyword>
<feature type="transmembrane region" description="Helical" evidence="7">
    <location>
        <begin position="110"/>
        <end position="133"/>
    </location>
</feature>
<evidence type="ECO:0000313" key="8">
    <source>
        <dbReference type="EMBL" id="GFN90844.1"/>
    </source>
</evidence>
<gene>
    <name evidence="8" type="ORF">PoB_001735000</name>
</gene>
<evidence type="ECO:0000256" key="5">
    <source>
        <dbReference type="ARBA" id="ARBA00023136"/>
    </source>
</evidence>
<accession>A0AAV3Z5V5</accession>
<dbReference type="InterPro" id="IPR018781">
    <property type="entry name" value="TPRA1/CAND2/CAND8"/>
</dbReference>
<dbReference type="PANTHER" id="PTHR15876">
    <property type="entry name" value="TRANSMEMBRANE PROTEIN ADIPOCYTE-ASSOCIATED 1"/>
    <property type="match status" value="1"/>
</dbReference>
<organism evidence="8 9">
    <name type="scientific">Plakobranchus ocellatus</name>
    <dbReference type="NCBI Taxonomy" id="259542"/>
    <lineage>
        <taxon>Eukaryota</taxon>
        <taxon>Metazoa</taxon>
        <taxon>Spiralia</taxon>
        <taxon>Lophotrochozoa</taxon>
        <taxon>Mollusca</taxon>
        <taxon>Gastropoda</taxon>
        <taxon>Heterobranchia</taxon>
        <taxon>Euthyneura</taxon>
        <taxon>Panpulmonata</taxon>
        <taxon>Sacoglossa</taxon>
        <taxon>Placobranchoidea</taxon>
        <taxon>Plakobranchidae</taxon>
        <taxon>Plakobranchus</taxon>
    </lineage>
</organism>
<dbReference type="GO" id="GO:0005886">
    <property type="term" value="C:plasma membrane"/>
    <property type="evidence" value="ECO:0007669"/>
    <property type="project" value="TreeGrafter"/>
</dbReference>
<feature type="transmembrane region" description="Helical" evidence="7">
    <location>
        <begin position="74"/>
        <end position="98"/>
    </location>
</feature>
<feature type="transmembrane region" description="Helical" evidence="7">
    <location>
        <begin position="41"/>
        <end position="62"/>
    </location>
</feature>
<protein>
    <submittedName>
        <fullName evidence="8">Transmembrane protein adipocyte-associated 1 homolog</fullName>
    </submittedName>
</protein>
<evidence type="ECO:0000256" key="4">
    <source>
        <dbReference type="ARBA" id="ARBA00022989"/>
    </source>
</evidence>
<dbReference type="EMBL" id="BLXT01002074">
    <property type="protein sequence ID" value="GFN90844.1"/>
    <property type="molecule type" value="Genomic_DNA"/>
</dbReference>
<reference evidence="8 9" key="1">
    <citation type="journal article" date="2021" name="Elife">
        <title>Chloroplast acquisition without the gene transfer in kleptoplastic sea slugs, Plakobranchus ocellatus.</title>
        <authorList>
            <person name="Maeda T."/>
            <person name="Takahashi S."/>
            <person name="Yoshida T."/>
            <person name="Shimamura S."/>
            <person name="Takaki Y."/>
            <person name="Nagai Y."/>
            <person name="Toyoda A."/>
            <person name="Suzuki Y."/>
            <person name="Arimoto A."/>
            <person name="Ishii H."/>
            <person name="Satoh N."/>
            <person name="Nishiyama T."/>
            <person name="Hasebe M."/>
            <person name="Maruyama T."/>
            <person name="Minagawa J."/>
            <person name="Obokata J."/>
            <person name="Shigenobu S."/>
        </authorList>
    </citation>
    <scope>NUCLEOTIDE SEQUENCE [LARGE SCALE GENOMIC DNA]</scope>
</reference>
<proteinExistence type="inferred from homology"/>
<evidence type="ECO:0000256" key="1">
    <source>
        <dbReference type="ARBA" id="ARBA00004141"/>
    </source>
</evidence>
<sequence length="393" mass="43567">MAAVVTNAMPPDIPFFELVEPVCRQILYESIGDSGARWWDLAILIPNCIFLIFLGYGLKVAIRKLRASSSPIFTAFYGLIVAVCIISVLRCVVAMTVNATTSAGDITDKVLWLILRFALLATEMSVVIFGLAFGHLDSRTSIQRVLIVTFTIALLYSSIQGTLELVYEHPEFTGKSGPATSNSTTYVSYDLFAHGGMIFLLTTSLLFALVYTVIVILPFTNLRERFRLPTKPAFYYYCVFLAVLNFSEAVASLLLYLNVQNSLCAIDVTTYLYFSFYHPLVYIVFLWNFFIGSSANVHFSYKHHLGEDDASSSGAAVGLEDDQMSLPTNGVFRSKGGDGDIGDLSPFYSIDSTHLDFNFIQENNDRRRTPTNDSSNTHSVSINGDLYGQVVDT</sequence>
<evidence type="ECO:0000256" key="7">
    <source>
        <dbReference type="SAM" id="Phobius"/>
    </source>
</evidence>
<evidence type="ECO:0000256" key="6">
    <source>
        <dbReference type="SAM" id="MobiDB-lite"/>
    </source>
</evidence>
<feature type="transmembrane region" description="Helical" evidence="7">
    <location>
        <begin position="197"/>
        <end position="222"/>
    </location>
</feature>
<feature type="transmembrane region" description="Helical" evidence="7">
    <location>
        <begin position="271"/>
        <end position="291"/>
    </location>
</feature>
<evidence type="ECO:0000313" key="9">
    <source>
        <dbReference type="Proteomes" id="UP000735302"/>
    </source>
</evidence>
<comment type="similarity">
    <text evidence="2">Belongs to the UPF0359 family.</text>
</comment>
<dbReference type="PANTHER" id="PTHR15876:SF8">
    <property type="entry name" value="TRANSMEMBRANE PROTEIN ADIPOCYTE-ASSOCIATED 1"/>
    <property type="match status" value="1"/>
</dbReference>
<feature type="compositionally biased region" description="Polar residues" evidence="6">
    <location>
        <begin position="371"/>
        <end position="382"/>
    </location>
</feature>
<name>A0AAV3Z5V5_9GAST</name>
<comment type="caution">
    <text evidence="8">The sequence shown here is derived from an EMBL/GenBank/DDBJ whole genome shotgun (WGS) entry which is preliminary data.</text>
</comment>
<keyword evidence="9" id="KW-1185">Reference proteome</keyword>
<evidence type="ECO:0000256" key="3">
    <source>
        <dbReference type="ARBA" id="ARBA00022692"/>
    </source>
</evidence>
<keyword evidence="5 7" id="KW-0472">Membrane</keyword>